<evidence type="ECO:0000313" key="2">
    <source>
        <dbReference type="Proteomes" id="UP000325393"/>
    </source>
</evidence>
<dbReference type="GeneID" id="78212223"/>
<gene>
    <name evidence="1" type="ORF">LA749_04405</name>
</gene>
<dbReference type="EMBL" id="CP044496">
    <property type="protein sequence ID" value="QFG51274.1"/>
    <property type="molecule type" value="Genomic_DNA"/>
</dbReference>
<accession>A0A5P5ZIG0</accession>
<dbReference type="Proteomes" id="UP000325393">
    <property type="component" value="Chromosome"/>
</dbReference>
<dbReference type="SUPFAM" id="SSF53335">
    <property type="entry name" value="S-adenosyl-L-methionine-dependent methyltransferases"/>
    <property type="match status" value="1"/>
</dbReference>
<reference evidence="1 2" key="1">
    <citation type="submission" date="2019-09" db="EMBL/GenBank/DDBJ databases">
        <title>Genome sequencing of Lactobacillus acetotolerans.</title>
        <authorList>
            <person name="Kim K."/>
        </authorList>
    </citation>
    <scope>NUCLEOTIDE SEQUENCE [LARGE SCALE GENOMIC DNA]</scope>
    <source>
        <strain evidence="1 2">LA749</strain>
    </source>
</reference>
<protein>
    <submittedName>
        <fullName evidence="1">SAM-dependent methyltransferase</fullName>
    </submittedName>
</protein>
<dbReference type="Gene3D" id="3.40.50.150">
    <property type="entry name" value="Vaccinia Virus protein VP39"/>
    <property type="match status" value="1"/>
</dbReference>
<keyword evidence="1" id="KW-0489">Methyltransferase</keyword>
<dbReference type="InterPro" id="IPR029063">
    <property type="entry name" value="SAM-dependent_MTases_sf"/>
</dbReference>
<dbReference type="InterPro" id="IPR006901">
    <property type="entry name" value="TrmK"/>
</dbReference>
<organism evidence="1 2">
    <name type="scientific">Lactobacillus acetotolerans</name>
    <dbReference type="NCBI Taxonomy" id="1600"/>
    <lineage>
        <taxon>Bacteria</taxon>
        <taxon>Bacillati</taxon>
        <taxon>Bacillota</taxon>
        <taxon>Bacilli</taxon>
        <taxon>Lactobacillales</taxon>
        <taxon>Lactobacillaceae</taxon>
        <taxon>Lactobacillus</taxon>
    </lineage>
</organism>
<dbReference type="Pfam" id="PF04816">
    <property type="entry name" value="TrmK"/>
    <property type="match status" value="1"/>
</dbReference>
<evidence type="ECO:0000313" key="1">
    <source>
        <dbReference type="EMBL" id="QFG51274.1"/>
    </source>
</evidence>
<dbReference type="AlphaFoldDB" id="A0A5P5ZIG0"/>
<dbReference type="PANTHER" id="PTHR38451">
    <property type="entry name" value="TRNA (ADENINE(22)-N(1))-METHYLTRANSFERASE"/>
    <property type="match status" value="1"/>
</dbReference>
<dbReference type="RefSeq" id="WP_056969629.1">
    <property type="nucleotide sequence ID" value="NZ_CP044496.1"/>
</dbReference>
<dbReference type="GO" id="GO:0160105">
    <property type="term" value="F:tRNA (adenine(22)-N1)-methyltransferase activity"/>
    <property type="evidence" value="ECO:0007669"/>
    <property type="project" value="InterPro"/>
</dbReference>
<keyword evidence="1" id="KW-0808">Transferase</keyword>
<dbReference type="PANTHER" id="PTHR38451:SF1">
    <property type="entry name" value="TRNA (ADENINE(22)-N(1))-METHYLTRANSFERASE"/>
    <property type="match status" value="1"/>
</dbReference>
<dbReference type="GO" id="GO:0032259">
    <property type="term" value="P:methylation"/>
    <property type="evidence" value="ECO:0007669"/>
    <property type="project" value="UniProtKB-KW"/>
</dbReference>
<dbReference type="PIRSF" id="PIRSF018637">
    <property type="entry name" value="TrmK"/>
    <property type="match status" value="1"/>
</dbReference>
<sequence length="229" mass="25888">MNLRLNTLAQMVEPGSRVADIGTDHAYLPIELVKNKQINYAIASDIAKGPLQNAKNDIAEAGLQGKIETRLGPGLSTVNHNDDIDTVVIAGMGGKLITDILDDAWNKHFCFKTLILEPNIGEPGVRKWLMGHKYQIVTEKLIVESGHTYELIKARAVKKRINLSEKKILFGPYILKEKNSIFYQKWENQLAYHKKLLLDLNKAKKKDLQHINQVKQEIKLIEGELNDKS</sequence>
<name>A0A5P5ZIG0_9LACO</name>
<dbReference type="Gene3D" id="1.10.287.1890">
    <property type="match status" value="1"/>
</dbReference>
<proteinExistence type="predicted"/>